<evidence type="ECO:0000256" key="3">
    <source>
        <dbReference type="ARBA" id="ARBA00022840"/>
    </source>
</evidence>
<organism evidence="8 9">
    <name type="scientific">Saccoglossus kowalevskii</name>
    <name type="common">Acorn worm</name>
    <dbReference type="NCBI Taxonomy" id="10224"/>
    <lineage>
        <taxon>Eukaryota</taxon>
        <taxon>Metazoa</taxon>
        <taxon>Hemichordata</taxon>
        <taxon>Enteropneusta</taxon>
        <taxon>Harrimaniidae</taxon>
        <taxon>Saccoglossus</taxon>
    </lineage>
</organism>
<evidence type="ECO:0000256" key="1">
    <source>
        <dbReference type="ARBA" id="ARBA00012674"/>
    </source>
</evidence>
<feature type="compositionally biased region" description="Gly residues" evidence="5">
    <location>
        <begin position="130"/>
        <end position="142"/>
    </location>
</feature>
<evidence type="ECO:0000259" key="7">
    <source>
        <dbReference type="SMART" id="SM01073"/>
    </source>
</evidence>
<feature type="compositionally biased region" description="Low complexity" evidence="5">
    <location>
        <begin position="112"/>
        <end position="123"/>
    </location>
</feature>
<dbReference type="Gene3D" id="3.40.50.300">
    <property type="entry name" value="P-loop containing nucleotide triphosphate hydrolases"/>
    <property type="match status" value="2"/>
</dbReference>
<dbReference type="SUPFAM" id="SSF50692">
    <property type="entry name" value="ADC-like"/>
    <property type="match status" value="1"/>
</dbReference>
<keyword evidence="8" id="KW-1185">Reference proteome</keyword>
<feature type="compositionally biased region" description="Low complexity" evidence="5">
    <location>
        <begin position="320"/>
        <end position="332"/>
    </location>
</feature>
<dbReference type="PANTHER" id="PTHR23077">
    <property type="entry name" value="AAA-FAMILY ATPASE"/>
    <property type="match status" value="1"/>
</dbReference>
<reference evidence="9" key="1">
    <citation type="submission" date="2025-08" db="UniProtKB">
        <authorList>
            <consortium name="RefSeq"/>
        </authorList>
    </citation>
    <scope>IDENTIFICATION</scope>
    <source>
        <tissue evidence="9">Testes</tissue>
    </source>
</reference>
<dbReference type="RefSeq" id="XP_006822031.1">
    <property type="nucleotide sequence ID" value="XM_006821968.1"/>
</dbReference>
<feature type="domain" description="AAA+ ATPase" evidence="6">
    <location>
        <begin position="638"/>
        <end position="775"/>
    </location>
</feature>
<dbReference type="PANTHER" id="PTHR23077:SF171">
    <property type="entry name" value="NUCLEAR VALOSIN-CONTAINING PROTEIN-LIKE"/>
    <property type="match status" value="1"/>
</dbReference>
<dbReference type="SUPFAM" id="SSF52540">
    <property type="entry name" value="P-loop containing nucleoside triphosphate hydrolases"/>
    <property type="match status" value="2"/>
</dbReference>
<feature type="compositionally biased region" description="Acidic residues" evidence="5">
    <location>
        <begin position="302"/>
        <end position="319"/>
    </location>
</feature>
<accession>A0ABM0MPU0</accession>
<proteinExistence type="predicted"/>
<dbReference type="GeneID" id="100375289"/>
<dbReference type="InterPro" id="IPR027417">
    <property type="entry name" value="P-loop_NTPase"/>
</dbReference>
<dbReference type="InterPro" id="IPR009010">
    <property type="entry name" value="Asp_de-COase-like_dom_sf"/>
</dbReference>
<dbReference type="Proteomes" id="UP000694865">
    <property type="component" value="Unplaced"/>
</dbReference>
<comment type="catalytic activity">
    <reaction evidence="4">
        <text>ATP + H2O = ADP + phosphate + H(+)</text>
        <dbReference type="Rhea" id="RHEA:13065"/>
        <dbReference type="ChEBI" id="CHEBI:15377"/>
        <dbReference type="ChEBI" id="CHEBI:15378"/>
        <dbReference type="ChEBI" id="CHEBI:30616"/>
        <dbReference type="ChEBI" id="CHEBI:43474"/>
        <dbReference type="ChEBI" id="CHEBI:456216"/>
        <dbReference type="EC" id="3.6.4.6"/>
    </reaction>
</comment>
<dbReference type="EC" id="3.6.4.6" evidence="1"/>
<dbReference type="Pfam" id="PF00004">
    <property type="entry name" value="AAA"/>
    <property type="match status" value="2"/>
</dbReference>
<dbReference type="InterPro" id="IPR003593">
    <property type="entry name" value="AAA+_ATPase"/>
</dbReference>
<dbReference type="InterPro" id="IPR041569">
    <property type="entry name" value="AAA_lid_3"/>
</dbReference>
<dbReference type="SMART" id="SM01073">
    <property type="entry name" value="CDC48_N"/>
    <property type="match status" value="1"/>
</dbReference>
<feature type="region of interest" description="Disordered" evidence="5">
    <location>
        <begin position="110"/>
        <end position="151"/>
    </location>
</feature>
<dbReference type="Gene3D" id="1.10.8.60">
    <property type="match status" value="2"/>
</dbReference>
<feature type="compositionally biased region" description="Acidic residues" evidence="5">
    <location>
        <begin position="361"/>
        <end position="375"/>
    </location>
</feature>
<evidence type="ECO:0000256" key="4">
    <source>
        <dbReference type="ARBA" id="ARBA00048883"/>
    </source>
</evidence>
<evidence type="ECO:0000259" key="6">
    <source>
        <dbReference type="SMART" id="SM00382"/>
    </source>
</evidence>
<feature type="domain" description="AAA+ ATPase" evidence="6">
    <location>
        <begin position="962"/>
        <end position="1099"/>
    </location>
</feature>
<dbReference type="Pfam" id="PF17862">
    <property type="entry name" value="AAA_lid_3"/>
    <property type="match status" value="2"/>
</dbReference>
<dbReference type="SMART" id="SM00382">
    <property type="entry name" value="AAA"/>
    <property type="match status" value="2"/>
</dbReference>
<dbReference type="Gene3D" id="3.10.330.10">
    <property type="match status" value="1"/>
</dbReference>
<keyword evidence="2" id="KW-0547">Nucleotide-binding</keyword>
<dbReference type="Gene3D" id="2.40.40.20">
    <property type="match status" value="1"/>
</dbReference>
<dbReference type="InterPro" id="IPR003338">
    <property type="entry name" value="CDC4_N-term_subdom"/>
</dbReference>
<sequence>MTEDDDLKSYSRDVIVETGISASEDSASNEWHDRVLDIFAGYEHYLKRSNDLREGLRRSLKEGRIAKSQKMFLDWCIEHTGNIPTSDELILTESDTTTQQENLGLLACSPGPTATPAETTATESKTDSGTGIGGGGGAGGGDPPFPSTSAGQIAPTQRTVAIILNWNSEIGNTILNALALAAQFDTFRSIFPTVVTYLYLLGRMKITKIERSSLRITVRCPQWASLKDLWADMWSGKLARKFKKDIETTDLFQEACKENANITPFKVNIESWEYRKCEAELKYILRGTDRRTDGGAAWNGGSDEELTDSDSDTDSDTISDSDPNTSSSSSLTALQQRQREIDLERQQNQEDEWFHGVQSETESEATSMDETDDDDEDLLDNLEMRLWLAMQVRYESERIRQIPEEYRQHIFEMERRPSSDLPTFNLRRFVVEDTISRDSSQVFMCQEKMKELGLISNDIVLLRSKNRRSTVCNVVADKTLELSKVRLNYHARKSLKVFLGGFVRVVPCRDIVNADRIHIIPYGNSKHRYTRRPLFDNYLKPYFNERHRPIHEKDVFMVNDMEFQVIHTDPSPYCIVTSNTEIYCDGQLPREVEDYYSLDRVGYDDIGGYTQPMREVRENMANALAPRGGVLGRMGATPTYGILLTGPSGSGKTMIGKSLANETDASIMFIDGPDIVSKCAEAGVSVLELVFIDAEKNQPSIVFIDAIDGLAGKDDIAHSDVQMKCASFLGTRMDRIHNNLSRVVVIGATENSSRLDPRLRRFGRFSKEILIGMPDTNDRLRILKIHTREMKLADDVELKQVAYDAHGYTGADLAGLCSEAAMHHLRKKMGLLHVQDKNDDLKDQEAMAGIGNLETVEVVSGTPSTGFADQYDILDELAMQMQAVDLNAESATTINNLAITMKDFQYAMSKSGPSILRERVAQIPKISWQDIGGLEEVKKELREFVQYPINYPEQYAKFGLSPCRGMLLYGPPGCGKTLLAKAVANECRANFLSVGGPELMAMPFGHTAMDNVKDLYNKARLASPCILFFDEMDSISANREASGYSGADIIVNQLLMEMDGITTTSNVFVIGATNRPDLIDSAILRPGRLSQLIYIRLPDESSRYLILKAILRHSPVARDVNLKLLAVRTEGYSGADLACICKRAGQIAIRENIEAEKIREEWRAEQRRLRKKFIDACPITEISTRHFEEALRVVRRSVTDNDIKLYESFSQNLQKTMTFQRKKSSHELGLVRRIPNTDEDHLLIES</sequence>
<dbReference type="InterPro" id="IPR050168">
    <property type="entry name" value="AAA_ATPase_domain"/>
</dbReference>
<name>A0ABM0MPU0_SACKO</name>
<feature type="domain" description="CDC48 N-terminal subdomain" evidence="7">
    <location>
        <begin position="428"/>
        <end position="511"/>
    </location>
</feature>
<keyword evidence="3" id="KW-0067">ATP-binding</keyword>
<evidence type="ECO:0000313" key="9">
    <source>
        <dbReference type="RefSeq" id="XP_006822031.1"/>
    </source>
</evidence>
<evidence type="ECO:0000313" key="8">
    <source>
        <dbReference type="Proteomes" id="UP000694865"/>
    </source>
</evidence>
<protein>
    <recommendedName>
        <fullName evidence="1">vesicle-fusing ATPase</fullName>
        <ecNumber evidence="1">3.6.4.6</ecNumber>
    </recommendedName>
</protein>
<dbReference type="InterPro" id="IPR003960">
    <property type="entry name" value="ATPase_AAA_CS"/>
</dbReference>
<feature type="compositionally biased region" description="Basic and acidic residues" evidence="5">
    <location>
        <begin position="337"/>
        <end position="354"/>
    </location>
</feature>
<evidence type="ECO:0000256" key="5">
    <source>
        <dbReference type="SAM" id="MobiDB-lite"/>
    </source>
</evidence>
<feature type="region of interest" description="Disordered" evidence="5">
    <location>
        <begin position="294"/>
        <end position="375"/>
    </location>
</feature>
<dbReference type="InterPro" id="IPR029067">
    <property type="entry name" value="CDC48_domain_2-like_sf"/>
</dbReference>
<gene>
    <name evidence="9" type="primary">LOC100375289</name>
</gene>
<evidence type="ECO:0000256" key="2">
    <source>
        <dbReference type="ARBA" id="ARBA00022741"/>
    </source>
</evidence>
<dbReference type="InterPro" id="IPR003959">
    <property type="entry name" value="ATPase_AAA_core"/>
</dbReference>
<dbReference type="PROSITE" id="PS00674">
    <property type="entry name" value="AAA"/>
    <property type="match status" value="1"/>
</dbReference>
<dbReference type="SUPFAM" id="SSF54585">
    <property type="entry name" value="Cdc48 domain 2-like"/>
    <property type="match status" value="1"/>
</dbReference>